<reference evidence="1" key="1">
    <citation type="journal article" date="2023" name="Int. J. Syst. Evol. Microbiol.">
        <title>&lt;i&gt;Shewanella septentrionalis&lt;/i&gt; sp. nov. and &lt;i&gt;Shewanella holmiensis&lt;/i&gt; sp. nov., isolated from Baltic Sea water and sediments.</title>
        <authorList>
            <person name="Martin-Rodriguez A.J."/>
            <person name="Thorell K."/>
            <person name="Joffre E."/>
            <person name="Jensie-Markopoulos S."/>
            <person name="Moore E.R.B."/>
            <person name="Sjoling A."/>
        </authorList>
    </citation>
    <scope>NUCLEOTIDE SEQUENCE</scope>
    <source>
        <strain evidence="1">SP1W3</strain>
    </source>
</reference>
<gene>
    <name evidence="1" type="ORF">NE536_18140</name>
</gene>
<protein>
    <submittedName>
        <fullName evidence="1">Uncharacterized protein</fullName>
    </submittedName>
</protein>
<evidence type="ECO:0000313" key="2">
    <source>
        <dbReference type="Proteomes" id="UP001155604"/>
    </source>
</evidence>
<dbReference type="EMBL" id="JAMTCC010000037">
    <property type="protein sequence ID" value="MCT7947270.1"/>
    <property type="molecule type" value="Genomic_DNA"/>
</dbReference>
<comment type="caution">
    <text evidence="1">The sequence shown here is derived from an EMBL/GenBank/DDBJ whole genome shotgun (WGS) entry which is preliminary data.</text>
</comment>
<keyword evidence="2" id="KW-1185">Reference proteome</keyword>
<evidence type="ECO:0000313" key="1">
    <source>
        <dbReference type="EMBL" id="MCT7947270.1"/>
    </source>
</evidence>
<dbReference type="Proteomes" id="UP001155604">
    <property type="component" value="Unassembled WGS sequence"/>
</dbReference>
<sequence>MFSLNKMPTLGYFNKVVCDSIGLWTSQDKGITFSVPAKEKQRREALKIAFSEIQKEDGSYGGLNELLSVTSRISPKQRNEIKKNKTVQAYVNYLSKEDFSSYHELVELREYIYAVIDARFSEQEVAFFAKRYYELSIDYYREFVREFTVKPAKALESYQYFIESILKQMIYVLRINCLGTIQHELGHYSKESWPLRSFADAATNLCNVSLHELNQFHEIRLSGRLSDLDIWETDFKATPVNTKSKQVIDRLSRNNRIKWDSFYSTMKPLVSLLPPAIDKEHFTLSAFTAFVTHNLNSHLSVLDISPCSEIDDSYPSLSTENCIPVTQRIDFLINNFVEPSGHEIESSMEQYSNYKKNLMIAKSFLDRELDVPNTITLTYDIHLTDFPVEKLAGRTDWINEWILARVALNSGNPGGALYHYKNAHELAKYKAGSLYLIFYFQVCAFCKSQFKKLRATSEEDVFDRFYEPLGSEVSKYAILVGFSPNHTRDPKTLMPRSSAPIKEQTMIRKIDSLAERIGSSH</sequence>
<proteinExistence type="predicted"/>
<dbReference type="AlphaFoldDB" id="A0A9X3B137"/>
<dbReference type="RefSeq" id="WP_261273553.1">
    <property type="nucleotide sequence ID" value="NZ_JAMTCC010000037.1"/>
</dbReference>
<accession>A0A9X3B137</accession>
<organism evidence="1 2">
    <name type="scientific">Shewanella septentrionalis</name>
    <dbReference type="NCBI Taxonomy" id="2952223"/>
    <lineage>
        <taxon>Bacteria</taxon>
        <taxon>Pseudomonadati</taxon>
        <taxon>Pseudomonadota</taxon>
        <taxon>Gammaproteobacteria</taxon>
        <taxon>Alteromonadales</taxon>
        <taxon>Shewanellaceae</taxon>
        <taxon>Shewanella</taxon>
    </lineage>
</organism>
<name>A0A9X3B137_9GAMM</name>